<dbReference type="PANTHER" id="PTHR10044">
    <property type="entry name" value="INHIBITOR OF APOPTOSIS"/>
    <property type="match status" value="1"/>
</dbReference>
<reference evidence="1 2" key="1">
    <citation type="submission" date="2019-08" db="EMBL/GenBank/DDBJ databases">
        <title>The genome of the soybean aphid Biotype 1, its phylome, world population structure and adaptation to the North American continent.</title>
        <authorList>
            <person name="Giordano R."/>
            <person name="Donthu R.K."/>
            <person name="Hernandez A.G."/>
            <person name="Wright C.L."/>
            <person name="Zimin A.V."/>
        </authorList>
    </citation>
    <scope>NUCLEOTIDE SEQUENCE [LARGE SCALE GENOMIC DNA]</scope>
    <source>
        <tissue evidence="1">Whole aphids</tissue>
    </source>
</reference>
<comment type="caution">
    <text evidence="1">The sequence shown here is derived from an EMBL/GenBank/DDBJ whole genome shotgun (WGS) entry which is preliminary data.</text>
</comment>
<dbReference type="Pfam" id="PF00653">
    <property type="entry name" value="BIR"/>
    <property type="match status" value="1"/>
</dbReference>
<dbReference type="InterPro" id="IPR001370">
    <property type="entry name" value="BIR_rpt"/>
</dbReference>
<dbReference type="GO" id="GO:0005634">
    <property type="term" value="C:nucleus"/>
    <property type="evidence" value="ECO:0007669"/>
    <property type="project" value="TreeGrafter"/>
</dbReference>
<name>A0A6G0SSX8_APHGL</name>
<sequence>MNFQQINNSFCSLVSLVRNNAYPTYPEFTTFISRLKTFNLFPLTSSQDKYSLAKSGFIYSGKKDIVECFCCGLILHRWEKEDNLWIEHSRWNSKCVFVLLSKGNQFVENVVKKYECKLTKKVVTLDLDQWYKLMCENNFNTIIENLHTRCKRVKIADNFFYSVNVSQSSIVLYFNDNYITLSHIDLHPYTLIKSDVNGLPSSCQRNEFTNQYIQNYDFSYSNIQSEDCSFMYELLQFHFNSLSNMILQDLVIATLAILAHL</sequence>
<protein>
    <submittedName>
        <fullName evidence="1">Uncharacterized protein</fullName>
    </submittedName>
</protein>
<dbReference type="GO" id="GO:0005737">
    <property type="term" value="C:cytoplasm"/>
    <property type="evidence" value="ECO:0007669"/>
    <property type="project" value="TreeGrafter"/>
</dbReference>
<dbReference type="SMART" id="SM00238">
    <property type="entry name" value="BIR"/>
    <property type="match status" value="1"/>
</dbReference>
<dbReference type="InterPro" id="IPR050784">
    <property type="entry name" value="IAP"/>
</dbReference>
<evidence type="ECO:0000313" key="2">
    <source>
        <dbReference type="Proteomes" id="UP000475862"/>
    </source>
</evidence>
<dbReference type="Proteomes" id="UP000475862">
    <property type="component" value="Unassembled WGS sequence"/>
</dbReference>
<proteinExistence type="predicted"/>
<dbReference type="CDD" id="cd00022">
    <property type="entry name" value="BIR"/>
    <property type="match status" value="1"/>
</dbReference>
<dbReference type="SUPFAM" id="SSF57924">
    <property type="entry name" value="Inhibitor of apoptosis (IAP) repeat"/>
    <property type="match status" value="1"/>
</dbReference>
<gene>
    <name evidence="1" type="ORF">AGLY_018137</name>
</gene>
<dbReference type="AlphaFoldDB" id="A0A6G0SSX8"/>
<evidence type="ECO:0000313" key="1">
    <source>
        <dbReference type="EMBL" id="KAE9521463.1"/>
    </source>
</evidence>
<dbReference type="Gene3D" id="1.10.1170.10">
    <property type="entry name" value="Inhibitor Of Apoptosis Protein (2mihbC-IAP-1), Chain A"/>
    <property type="match status" value="1"/>
</dbReference>
<accession>A0A6G0SSX8</accession>
<organism evidence="1 2">
    <name type="scientific">Aphis glycines</name>
    <name type="common">Soybean aphid</name>
    <dbReference type="NCBI Taxonomy" id="307491"/>
    <lineage>
        <taxon>Eukaryota</taxon>
        <taxon>Metazoa</taxon>
        <taxon>Ecdysozoa</taxon>
        <taxon>Arthropoda</taxon>
        <taxon>Hexapoda</taxon>
        <taxon>Insecta</taxon>
        <taxon>Pterygota</taxon>
        <taxon>Neoptera</taxon>
        <taxon>Paraneoptera</taxon>
        <taxon>Hemiptera</taxon>
        <taxon>Sternorrhyncha</taxon>
        <taxon>Aphidomorpha</taxon>
        <taxon>Aphidoidea</taxon>
        <taxon>Aphididae</taxon>
        <taxon>Aphidini</taxon>
        <taxon>Aphis</taxon>
        <taxon>Aphis</taxon>
    </lineage>
</organism>
<dbReference type="OrthoDB" id="6113021at2759"/>
<dbReference type="PANTHER" id="PTHR10044:SF139">
    <property type="entry name" value="DEATH-ASSOCIATED INHIBITOR OF APOPTOSIS 2"/>
    <property type="match status" value="1"/>
</dbReference>
<dbReference type="GO" id="GO:0051726">
    <property type="term" value="P:regulation of cell cycle"/>
    <property type="evidence" value="ECO:0007669"/>
    <property type="project" value="TreeGrafter"/>
</dbReference>
<keyword evidence="2" id="KW-1185">Reference proteome</keyword>
<dbReference type="EMBL" id="VYZN01002853">
    <property type="protein sequence ID" value="KAE9521463.1"/>
    <property type="molecule type" value="Genomic_DNA"/>
</dbReference>
<dbReference type="PROSITE" id="PS50143">
    <property type="entry name" value="BIR_REPEAT_2"/>
    <property type="match status" value="1"/>
</dbReference>